<dbReference type="Pfam" id="PF05007">
    <property type="entry name" value="Mannosyl_trans"/>
    <property type="match status" value="1"/>
</dbReference>
<dbReference type="GO" id="GO:1990529">
    <property type="term" value="C:glycosylphosphatidylinositol-mannosyltransferase I complex"/>
    <property type="evidence" value="ECO:0007669"/>
    <property type="project" value="TreeGrafter"/>
</dbReference>
<dbReference type="PANTHER" id="PTHR12886">
    <property type="entry name" value="PIG-M MANNOSYLTRANSFERASE"/>
    <property type="match status" value="1"/>
</dbReference>
<dbReference type="PANTHER" id="PTHR12886:SF0">
    <property type="entry name" value="GPI MANNOSYLTRANSFERASE 1"/>
    <property type="match status" value="1"/>
</dbReference>
<dbReference type="KEGG" id="zmk:HG535_0B00440"/>
<feature type="transmembrane region" description="Helical" evidence="13">
    <location>
        <begin position="266"/>
        <end position="285"/>
    </location>
</feature>
<evidence type="ECO:0000256" key="6">
    <source>
        <dbReference type="ARBA" id="ARBA00022676"/>
    </source>
</evidence>
<comment type="pathway">
    <text evidence="2 13">Glycolipid biosynthesis; glycosylphosphatidylinositol-anchor biosynthesis.</text>
</comment>
<keyword evidence="9 13" id="KW-0256">Endoplasmic reticulum</keyword>
<evidence type="ECO:0000256" key="12">
    <source>
        <dbReference type="ARBA" id="ARBA00025399"/>
    </source>
</evidence>
<evidence type="ECO:0000256" key="4">
    <source>
        <dbReference type="ARBA" id="ARBA00013797"/>
    </source>
</evidence>
<feature type="transmembrane region" description="Helical" evidence="13">
    <location>
        <begin position="315"/>
        <end position="332"/>
    </location>
</feature>
<evidence type="ECO:0000256" key="11">
    <source>
        <dbReference type="ARBA" id="ARBA00023136"/>
    </source>
</evidence>
<dbReference type="RefSeq" id="XP_037142734.1">
    <property type="nucleotide sequence ID" value="XM_037286839.1"/>
</dbReference>
<keyword evidence="5 13" id="KW-0337">GPI-anchor biosynthesis</keyword>
<evidence type="ECO:0000256" key="3">
    <source>
        <dbReference type="ARBA" id="ARBA00011071"/>
    </source>
</evidence>
<reference evidence="14 15" key="1">
    <citation type="submission" date="2020-07" db="EMBL/GenBank/DDBJ databases">
        <title>The yeast mating-type switching endonuclease HO is a domesticated member of an unorthodox homing genetic element family.</title>
        <authorList>
            <person name="Coughlan A.Y."/>
            <person name="Lombardi L."/>
            <person name="Braun-Galleani S."/>
            <person name="Martos A.R."/>
            <person name="Galeote V."/>
            <person name="Bigey F."/>
            <person name="Dequin S."/>
            <person name="Byrne K.P."/>
            <person name="Wolfe K.H."/>
        </authorList>
    </citation>
    <scope>NUCLEOTIDE SEQUENCE [LARGE SCALE GENOMIC DNA]</scope>
    <source>
        <strain evidence="14 15">NRRL Y-6702</strain>
    </source>
</reference>
<dbReference type="GO" id="GO:0005789">
    <property type="term" value="C:endoplasmic reticulum membrane"/>
    <property type="evidence" value="ECO:0007669"/>
    <property type="project" value="UniProtKB-SubCell"/>
</dbReference>
<dbReference type="GO" id="GO:0051751">
    <property type="term" value="F:alpha-1,4-mannosyltransferase activity"/>
    <property type="evidence" value="ECO:0007669"/>
    <property type="project" value="InterPro"/>
</dbReference>
<dbReference type="GeneID" id="59234667"/>
<evidence type="ECO:0000256" key="1">
    <source>
        <dbReference type="ARBA" id="ARBA00004477"/>
    </source>
</evidence>
<evidence type="ECO:0000256" key="5">
    <source>
        <dbReference type="ARBA" id="ARBA00022502"/>
    </source>
</evidence>
<name>A0A7H9AXN7_ZYGMR</name>
<accession>A0A7H9AXN7</accession>
<feature type="transmembrane region" description="Helical" evidence="13">
    <location>
        <begin position="368"/>
        <end position="388"/>
    </location>
</feature>
<feature type="transmembrane region" description="Helical" evidence="13">
    <location>
        <begin position="162"/>
        <end position="191"/>
    </location>
</feature>
<dbReference type="GO" id="GO:0006506">
    <property type="term" value="P:GPI anchor biosynthetic process"/>
    <property type="evidence" value="ECO:0007669"/>
    <property type="project" value="UniProtKB-UniPathway"/>
</dbReference>
<keyword evidence="10 13" id="KW-1133">Transmembrane helix</keyword>
<comment type="subcellular location">
    <subcellularLocation>
        <location evidence="1 13">Endoplasmic reticulum membrane</location>
        <topology evidence="1 13">Multi-pass membrane protein</topology>
    </subcellularLocation>
</comment>
<feature type="transmembrane region" description="Helical" evidence="13">
    <location>
        <begin position="292"/>
        <end position="309"/>
    </location>
</feature>
<feature type="transmembrane region" description="Helical" evidence="13">
    <location>
        <begin position="203"/>
        <end position="222"/>
    </location>
</feature>
<keyword evidence="6 13" id="KW-0328">Glycosyltransferase</keyword>
<sequence length="408" mass="47675">MADHSTGLIVVSFLVRVAFFLYGIYQDANYKVRYTDIDYFVFHDAAAYVHDCIMNGGDGSPYQRDTYRYTPLLSWLLVPNHYFEWFHLGKMIFIAFDLLTGMIIQKLLKKCFKPRSNFQTICLNSIWLLNPMVITISTRGNAESMISFLVMASLYQIQKGNLIVSGILHGVAIHFKIYPIIYSLPIAMYLYQANKSVGWFKKLFLFGGATLFALLGSSAYMYKIYGNEYLEHAYWYHLYRIDHRHNFSLWNILLYYDSARPSSASLISKLAFLPQLIIVAMVSFLQYIQPTFAGLLNVLFVQTFAFVTYNKVCTSQYFVWYLIFLPFYFVDSTISWKRGICMAVAWISTQAFWLLQGYRLEFEGKNVFYPQMFCASAAFFLTNTWLLGEFIHDIKRRQYVVSETKKRN</sequence>
<evidence type="ECO:0000256" key="8">
    <source>
        <dbReference type="ARBA" id="ARBA00022692"/>
    </source>
</evidence>
<dbReference type="OrthoDB" id="1741594at2759"/>
<dbReference type="Proteomes" id="UP000509704">
    <property type="component" value="Chromosome 2"/>
</dbReference>
<keyword evidence="11 13" id="KW-0472">Membrane</keyword>
<dbReference type="AlphaFoldDB" id="A0A7H9AXN7"/>
<dbReference type="GO" id="GO:0004376">
    <property type="term" value="F:GPI mannosyltransferase activity"/>
    <property type="evidence" value="ECO:0007669"/>
    <property type="project" value="InterPro"/>
</dbReference>
<keyword evidence="7 13" id="KW-0808">Transferase</keyword>
<evidence type="ECO:0000256" key="10">
    <source>
        <dbReference type="ARBA" id="ARBA00022989"/>
    </source>
</evidence>
<protein>
    <recommendedName>
        <fullName evidence="4 13">GPI mannosyltransferase 1</fullName>
        <ecNumber evidence="13">2.4.1.-</ecNumber>
    </recommendedName>
    <alternativeName>
        <fullName evidence="13">GPI mannosyltransferase I</fullName>
    </alternativeName>
</protein>
<evidence type="ECO:0000256" key="2">
    <source>
        <dbReference type="ARBA" id="ARBA00004687"/>
    </source>
</evidence>
<feature type="transmembrane region" description="Helical" evidence="13">
    <location>
        <begin position="7"/>
        <end position="25"/>
    </location>
</feature>
<dbReference type="EMBL" id="CP058605">
    <property type="protein sequence ID" value="QLG71006.1"/>
    <property type="molecule type" value="Genomic_DNA"/>
</dbReference>
<dbReference type="UniPathway" id="UPA00196"/>
<evidence type="ECO:0000256" key="13">
    <source>
        <dbReference type="RuleBase" id="RU365064"/>
    </source>
</evidence>
<proteinExistence type="inferred from homology"/>
<dbReference type="InterPro" id="IPR007704">
    <property type="entry name" value="PIG-M"/>
</dbReference>
<evidence type="ECO:0000313" key="15">
    <source>
        <dbReference type="Proteomes" id="UP000509704"/>
    </source>
</evidence>
<dbReference type="EC" id="2.4.1.-" evidence="13"/>
<keyword evidence="15" id="KW-1185">Reference proteome</keyword>
<organism evidence="14 15">
    <name type="scientific">Zygotorulaspora mrakii</name>
    <name type="common">Zygosaccharomyces mrakii</name>
    <dbReference type="NCBI Taxonomy" id="42260"/>
    <lineage>
        <taxon>Eukaryota</taxon>
        <taxon>Fungi</taxon>
        <taxon>Dikarya</taxon>
        <taxon>Ascomycota</taxon>
        <taxon>Saccharomycotina</taxon>
        <taxon>Saccharomycetes</taxon>
        <taxon>Saccharomycetales</taxon>
        <taxon>Saccharomycetaceae</taxon>
        <taxon>Zygotorulaspora</taxon>
    </lineage>
</organism>
<gene>
    <name evidence="14" type="ORF">HG535_0B00440</name>
</gene>
<comment type="function">
    <text evidence="12 13">Mannosyltransferase involved in glycosylphosphatidylinositol-anchor biosynthesis. Transfers the first alpha-1,4-mannose to GlcN-acyl-PI during GPI precursor assembly. Required for cell wall integrity.</text>
</comment>
<evidence type="ECO:0000256" key="7">
    <source>
        <dbReference type="ARBA" id="ARBA00022679"/>
    </source>
</evidence>
<comment type="similarity">
    <text evidence="3 13">Belongs to the PIGM family.</text>
</comment>
<evidence type="ECO:0000256" key="9">
    <source>
        <dbReference type="ARBA" id="ARBA00022824"/>
    </source>
</evidence>
<feature type="transmembrane region" description="Helical" evidence="13">
    <location>
        <begin position="85"/>
        <end position="108"/>
    </location>
</feature>
<keyword evidence="8 13" id="KW-0812">Transmembrane</keyword>
<evidence type="ECO:0000313" key="14">
    <source>
        <dbReference type="EMBL" id="QLG71006.1"/>
    </source>
</evidence>